<accession>A0ACC0AQI5</accession>
<reference evidence="2" key="1">
    <citation type="journal article" date="2023" name="Nat. Plants">
        <title>Single-cell RNA sequencing provides a high-resolution roadmap for understanding the multicellular compartmentation of specialized metabolism.</title>
        <authorList>
            <person name="Sun S."/>
            <person name="Shen X."/>
            <person name="Li Y."/>
            <person name="Li Y."/>
            <person name="Wang S."/>
            <person name="Li R."/>
            <person name="Zhang H."/>
            <person name="Shen G."/>
            <person name="Guo B."/>
            <person name="Wei J."/>
            <person name="Xu J."/>
            <person name="St-Pierre B."/>
            <person name="Chen S."/>
            <person name="Sun C."/>
        </authorList>
    </citation>
    <scope>NUCLEOTIDE SEQUENCE [LARGE SCALE GENOMIC DNA]</scope>
</reference>
<sequence>MLKRQDSLLSSSRRQTPPPPEKHNEKSVGCMSGIIHLISKYQNRHKLLTFGRKHEKKAVNSATQPKLVKEDKCKIVVLKNNVKTSESNSERLSSAEMVQRSPILSQKIRQLSNSAANNNPPPALVARLMGLEDPPPPAAPLVAAADINKHRNVTEEEEEESHDEEEKRQKLLKALEKCNQDLEALKKIIIGLQPYYEKDIIKSPPFIAKQTKKREEMSPNSRILKNYHKLHSNGNLQQQSKKMMGKKPGEDYDGIDISFLNRVLTESFSRIKRKERAATPSFWSSKAMIQSVDEVCNDIAWGEKREVGTIGQMLQNQIFKDLVEEFVKDEVSYYHCIVYQLPFEACKRRLSF</sequence>
<evidence type="ECO:0000313" key="2">
    <source>
        <dbReference type="Proteomes" id="UP001060085"/>
    </source>
</evidence>
<name>A0ACC0AQI5_CATRO</name>
<proteinExistence type="predicted"/>
<dbReference type="EMBL" id="CM044705">
    <property type="protein sequence ID" value="KAI5661703.1"/>
    <property type="molecule type" value="Genomic_DNA"/>
</dbReference>
<protein>
    <submittedName>
        <fullName evidence="1">Uncharacterized protein</fullName>
    </submittedName>
</protein>
<keyword evidence="2" id="KW-1185">Reference proteome</keyword>
<dbReference type="Proteomes" id="UP001060085">
    <property type="component" value="Linkage Group LG05"/>
</dbReference>
<comment type="caution">
    <text evidence="1">The sequence shown here is derived from an EMBL/GenBank/DDBJ whole genome shotgun (WGS) entry which is preliminary data.</text>
</comment>
<organism evidence="1 2">
    <name type="scientific">Catharanthus roseus</name>
    <name type="common">Madagascar periwinkle</name>
    <name type="synonym">Vinca rosea</name>
    <dbReference type="NCBI Taxonomy" id="4058"/>
    <lineage>
        <taxon>Eukaryota</taxon>
        <taxon>Viridiplantae</taxon>
        <taxon>Streptophyta</taxon>
        <taxon>Embryophyta</taxon>
        <taxon>Tracheophyta</taxon>
        <taxon>Spermatophyta</taxon>
        <taxon>Magnoliopsida</taxon>
        <taxon>eudicotyledons</taxon>
        <taxon>Gunneridae</taxon>
        <taxon>Pentapetalae</taxon>
        <taxon>asterids</taxon>
        <taxon>lamiids</taxon>
        <taxon>Gentianales</taxon>
        <taxon>Apocynaceae</taxon>
        <taxon>Rauvolfioideae</taxon>
        <taxon>Vinceae</taxon>
        <taxon>Catharanthinae</taxon>
        <taxon>Catharanthus</taxon>
    </lineage>
</organism>
<evidence type="ECO:0000313" key="1">
    <source>
        <dbReference type="EMBL" id="KAI5661703.1"/>
    </source>
</evidence>
<gene>
    <name evidence="1" type="ORF">M9H77_21026</name>
</gene>